<dbReference type="PANTHER" id="PTHR21314:SF1">
    <property type="entry name" value="QUEUOSINE SALVAGE PROTEIN"/>
    <property type="match status" value="1"/>
</dbReference>
<dbReference type="AlphaFoldDB" id="A0A1Y1Z1I6"/>
<dbReference type="GO" id="GO:0016787">
    <property type="term" value="F:hydrolase activity"/>
    <property type="evidence" value="ECO:0007669"/>
    <property type="project" value="UniProtKB-KW"/>
</dbReference>
<reference evidence="2 3" key="1">
    <citation type="submission" date="2016-07" db="EMBL/GenBank/DDBJ databases">
        <title>Pervasive Adenine N6-methylation of Active Genes in Fungi.</title>
        <authorList>
            <consortium name="DOE Joint Genome Institute"/>
            <person name="Mondo S.J."/>
            <person name="Dannebaum R.O."/>
            <person name="Kuo R.C."/>
            <person name="Labutti K."/>
            <person name="Haridas S."/>
            <person name="Kuo A."/>
            <person name="Salamov A."/>
            <person name="Ahrendt S.R."/>
            <person name="Lipzen A."/>
            <person name="Sullivan W."/>
            <person name="Andreopoulos W.B."/>
            <person name="Clum A."/>
            <person name="Lindquist E."/>
            <person name="Daum C."/>
            <person name="Ramamoorthy G.K."/>
            <person name="Gryganskyi A."/>
            <person name="Culley D."/>
            <person name="Magnuson J.K."/>
            <person name="James T.Y."/>
            <person name="O'Malley M.A."/>
            <person name="Stajich J.E."/>
            <person name="Spatafora J.W."/>
            <person name="Visel A."/>
            <person name="Grigoriev I.V."/>
        </authorList>
    </citation>
    <scope>NUCLEOTIDE SEQUENCE [LARGE SCALE GENOMIC DNA]</scope>
    <source>
        <strain evidence="2 3">CBS 931.73</strain>
    </source>
</reference>
<protein>
    <recommendedName>
        <fullName evidence="1">Queuosine 5'-phosphate N-glycosylase/hydrolase</fullName>
        <ecNumber evidence="1">3.2.2.-</ecNumber>
    </recommendedName>
    <alternativeName>
        <fullName evidence="1">Queuosine-nucleotide N-glycosylase/hydrolase</fullName>
    </alternativeName>
</protein>
<dbReference type="EMBL" id="MCFE01000039">
    <property type="protein sequence ID" value="ORY04069.1"/>
    <property type="molecule type" value="Genomic_DNA"/>
</dbReference>
<dbReference type="InParanoid" id="A0A1Y1Z1I6"/>
<dbReference type="Pfam" id="PF10343">
    <property type="entry name" value="Q_salvage"/>
    <property type="match status" value="1"/>
</dbReference>
<evidence type="ECO:0000256" key="1">
    <source>
        <dbReference type="RuleBase" id="RU365002"/>
    </source>
</evidence>
<dbReference type="GO" id="GO:0006400">
    <property type="term" value="P:tRNA modification"/>
    <property type="evidence" value="ECO:0007669"/>
    <property type="project" value="TreeGrafter"/>
</dbReference>
<gene>
    <name evidence="2" type="ORF">K493DRAFT_311488</name>
</gene>
<dbReference type="EC" id="3.2.2.-" evidence="1"/>
<comment type="function">
    <text evidence="1">Catalyzes the hydrolysis of queuosine 5'-phosphate, releasing the nucleobase queuine (q). Is required for salvage of queuine from exogenous queuosine (Q) that is imported and then converted to queuosine 5'-phosphate intracellularly.</text>
</comment>
<organism evidence="2 3">
    <name type="scientific">Basidiobolus meristosporus CBS 931.73</name>
    <dbReference type="NCBI Taxonomy" id="1314790"/>
    <lineage>
        <taxon>Eukaryota</taxon>
        <taxon>Fungi</taxon>
        <taxon>Fungi incertae sedis</taxon>
        <taxon>Zoopagomycota</taxon>
        <taxon>Entomophthoromycotina</taxon>
        <taxon>Basidiobolomycetes</taxon>
        <taxon>Basidiobolales</taxon>
        <taxon>Basidiobolaceae</taxon>
        <taxon>Basidiobolus</taxon>
    </lineage>
</organism>
<name>A0A1Y1Z1I6_9FUNG</name>
<accession>A0A1Y1Z1I6</accession>
<keyword evidence="3" id="KW-1185">Reference proteome</keyword>
<sequence>MVNTETTFPPGNFLEAVRVSCNACTLASAPNFKINEAAISSFLNGIDLEQYTSLTSQDPFSVPLRFDNLEDEMNLLALRDLLEFGCGFRKPLHKSCERGASDTILFGILSMHISGQPLNATALSELTIGDVSNLFGLPLHEEKDHPTIPGLRVGEPHILRAFAEKITKVLNETGEALTVHGYSGLPQFLLDVTKPPSNKPEDWKGPSAEALVSNLVKVIPGFRDMAKVDGEPVYLFKKAQLLASDLGRKYENKDPERFKFFDADQFTVFADNVLPALLVHYSIIELSEELKQKIDQSEEFGVENSTRLRAVAVEACERIIRQARTLEGSPLSTMTGTQLDYYLWKMGKVGELRKLERHVDTQTEFY</sequence>
<dbReference type="OrthoDB" id="416777at2759"/>
<dbReference type="Proteomes" id="UP000193498">
    <property type="component" value="Unassembled WGS sequence"/>
</dbReference>
<keyword evidence="1" id="KW-0378">Hydrolase</keyword>
<evidence type="ECO:0000313" key="3">
    <source>
        <dbReference type="Proteomes" id="UP000193498"/>
    </source>
</evidence>
<dbReference type="PANTHER" id="PTHR21314">
    <property type="entry name" value="QUEUOSINE 5'-PHOSPHATE N-GLYCOSYLASE_HYDROLASE-RELATED"/>
    <property type="match status" value="1"/>
</dbReference>
<comment type="similarity">
    <text evidence="1">Belongs to the QNG1 protein family.</text>
</comment>
<comment type="catalytic activity">
    <reaction evidence="1">
        <text>queuosine 5'-phosphate + H2O = queuine + D-ribose 5-phosphate</text>
        <dbReference type="Rhea" id="RHEA:75387"/>
        <dbReference type="ChEBI" id="CHEBI:15377"/>
        <dbReference type="ChEBI" id="CHEBI:17433"/>
        <dbReference type="ChEBI" id="CHEBI:78346"/>
        <dbReference type="ChEBI" id="CHEBI:194371"/>
    </reaction>
    <physiologicalReaction direction="left-to-right" evidence="1">
        <dbReference type="Rhea" id="RHEA:75388"/>
    </physiologicalReaction>
</comment>
<dbReference type="STRING" id="1314790.A0A1Y1Z1I6"/>
<evidence type="ECO:0000313" key="2">
    <source>
        <dbReference type="EMBL" id="ORY04069.1"/>
    </source>
</evidence>
<dbReference type="InterPro" id="IPR019438">
    <property type="entry name" value="Q_salvage"/>
</dbReference>
<proteinExistence type="inferred from homology"/>
<comment type="caution">
    <text evidence="2">The sequence shown here is derived from an EMBL/GenBank/DDBJ whole genome shotgun (WGS) entry which is preliminary data.</text>
</comment>